<reference evidence="2" key="1">
    <citation type="submission" date="2020-05" db="EMBL/GenBank/DDBJ databases">
        <title>WGS assembly of Panicum virgatum.</title>
        <authorList>
            <person name="Lovell J.T."/>
            <person name="Jenkins J."/>
            <person name="Shu S."/>
            <person name="Juenger T.E."/>
            <person name="Schmutz J."/>
        </authorList>
    </citation>
    <scope>NUCLEOTIDE SEQUENCE</scope>
    <source>
        <strain evidence="2">AP13</strain>
    </source>
</reference>
<evidence type="ECO:0000313" key="2">
    <source>
        <dbReference type="EMBL" id="KAG2659531.1"/>
    </source>
</evidence>
<evidence type="ECO:0000256" key="1">
    <source>
        <dbReference type="SAM" id="MobiDB-lite"/>
    </source>
</evidence>
<evidence type="ECO:0000313" key="3">
    <source>
        <dbReference type="Proteomes" id="UP000823388"/>
    </source>
</evidence>
<comment type="caution">
    <text evidence="2">The sequence shown here is derived from an EMBL/GenBank/DDBJ whole genome shotgun (WGS) entry which is preliminary data.</text>
</comment>
<accession>A0A8T0XDG2</accession>
<name>A0A8T0XDG2_PANVG</name>
<keyword evidence="3" id="KW-1185">Reference proteome</keyword>
<sequence length="113" mass="12021">MQPNSVQFRRAGLVGLACSHAIQELDHPVAAPPDAASPRHATPTPEANPLVRCAELLPLPCRSAGAEKSLARSSRPGRLAAGLQARSDRWRPPHPTRPETFGAPVEQVISPAK</sequence>
<gene>
    <name evidence="2" type="ORF">PVAP13_1KG368505</name>
</gene>
<feature type="region of interest" description="Disordered" evidence="1">
    <location>
        <begin position="28"/>
        <end position="48"/>
    </location>
</feature>
<dbReference type="Proteomes" id="UP000823388">
    <property type="component" value="Chromosome 1K"/>
</dbReference>
<protein>
    <submittedName>
        <fullName evidence="2">Uncharacterized protein</fullName>
    </submittedName>
</protein>
<organism evidence="2 3">
    <name type="scientific">Panicum virgatum</name>
    <name type="common">Blackwell switchgrass</name>
    <dbReference type="NCBI Taxonomy" id="38727"/>
    <lineage>
        <taxon>Eukaryota</taxon>
        <taxon>Viridiplantae</taxon>
        <taxon>Streptophyta</taxon>
        <taxon>Embryophyta</taxon>
        <taxon>Tracheophyta</taxon>
        <taxon>Spermatophyta</taxon>
        <taxon>Magnoliopsida</taxon>
        <taxon>Liliopsida</taxon>
        <taxon>Poales</taxon>
        <taxon>Poaceae</taxon>
        <taxon>PACMAD clade</taxon>
        <taxon>Panicoideae</taxon>
        <taxon>Panicodae</taxon>
        <taxon>Paniceae</taxon>
        <taxon>Panicinae</taxon>
        <taxon>Panicum</taxon>
        <taxon>Panicum sect. Hiantes</taxon>
    </lineage>
</organism>
<dbReference type="EMBL" id="CM029037">
    <property type="protein sequence ID" value="KAG2659531.1"/>
    <property type="molecule type" value="Genomic_DNA"/>
</dbReference>
<proteinExistence type="predicted"/>
<feature type="region of interest" description="Disordered" evidence="1">
    <location>
        <begin position="64"/>
        <end position="113"/>
    </location>
</feature>
<dbReference type="AlphaFoldDB" id="A0A8T0XDG2"/>